<feature type="non-terminal residue" evidence="5">
    <location>
        <position position="1"/>
    </location>
</feature>
<dbReference type="Pfam" id="PF02451">
    <property type="entry name" value="Nodulin"/>
    <property type="match status" value="2"/>
</dbReference>
<feature type="signal peptide" evidence="4">
    <location>
        <begin position="1"/>
        <end position="20"/>
    </location>
</feature>
<dbReference type="InterPro" id="IPR003387">
    <property type="entry name" value="Nodulin"/>
</dbReference>
<comment type="caution">
    <text evidence="5">The sequence shown here is derived from an EMBL/GenBank/DDBJ whole genome shotgun (WGS) entry which is preliminary data.</text>
</comment>
<dbReference type="GO" id="GO:0009877">
    <property type="term" value="P:nodulation"/>
    <property type="evidence" value="ECO:0007669"/>
    <property type="project" value="UniProtKB-KW"/>
</dbReference>
<accession>A0A371FHY9</accession>
<gene>
    <name evidence="5" type="ORF">CR513_41871</name>
</gene>
<dbReference type="OrthoDB" id="1433924at2759"/>
<organism evidence="5 6">
    <name type="scientific">Mucuna pruriens</name>
    <name type="common">Velvet bean</name>
    <name type="synonym">Dolichos pruriens</name>
    <dbReference type="NCBI Taxonomy" id="157652"/>
    <lineage>
        <taxon>Eukaryota</taxon>
        <taxon>Viridiplantae</taxon>
        <taxon>Streptophyta</taxon>
        <taxon>Embryophyta</taxon>
        <taxon>Tracheophyta</taxon>
        <taxon>Spermatophyta</taxon>
        <taxon>Magnoliopsida</taxon>
        <taxon>eudicotyledons</taxon>
        <taxon>Gunneridae</taxon>
        <taxon>Pentapetalae</taxon>
        <taxon>rosids</taxon>
        <taxon>fabids</taxon>
        <taxon>Fabales</taxon>
        <taxon>Fabaceae</taxon>
        <taxon>Papilionoideae</taxon>
        <taxon>50 kb inversion clade</taxon>
        <taxon>NPAAA clade</taxon>
        <taxon>indigoferoid/millettioid clade</taxon>
        <taxon>Phaseoleae</taxon>
        <taxon>Mucuna</taxon>
    </lineage>
</organism>
<keyword evidence="6" id="KW-1185">Reference proteome</keyword>
<evidence type="ECO:0000256" key="2">
    <source>
        <dbReference type="ARBA" id="ARBA00022458"/>
    </source>
</evidence>
<feature type="chain" id="PRO_5016993940" description="Nodulin-20" evidence="4">
    <location>
        <begin position="21"/>
        <end position="226"/>
    </location>
</feature>
<dbReference type="STRING" id="157652.A0A371FHY9"/>
<dbReference type="Proteomes" id="UP000257109">
    <property type="component" value="Unassembled WGS sequence"/>
</dbReference>
<reference evidence="5" key="1">
    <citation type="submission" date="2018-05" db="EMBL/GenBank/DDBJ databases">
        <title>Draft genome of Mucuna pruriens seed.</title>
        <authorList>
            <person name="Nnadi N.E."/>
            <person name="Vos R."/>
            <person name="Hasami M.H."/>
            <person name="Devisetty U.K."/>
            <person name="Aguiy J.C."/>
        </authorList>
    </citation>
    <scope>NUCLEOTIDE SEQUENCE [LARGE SCALE GENOMIC DNA]</scope>
    <source>
        <strain evidence="5">JCA_2017</strain>
    </source>
</reference>
<evidence type="ECO:0000256" key="4">
    <source>
        <dbReference type="SAM" id="SignalP"/>
    </source>
</evidence>
<evidence type="ECO:0000313" key="6">
    <source>
        <dbReference type="Proteomes" id="UP000257109"/>
    </source>
</evidence>
<keyword evidence="3 4" id="KW-0732">Signal</keyword>
<dbReference type="AlphaFoldDB" id="A0A371FHY9"/>
<evidence type="ECO:0000313" key="5">
    <source>
        <dbReference type="EMBL" id="RDX77924.1"/>
    </source>
</evidence>
<keyword evidence="2" id="KW-0536">Nodulation</keyword>
<evidence type="ECO:0000256" key="3">
    <source>
        <dbReference type="ARBA" id="ARBA00022729"/>
    </source>
</evidence>
<name>A0A371FHY9_MUCPR</name>
<protein>
    <recommendedName>
        <fullName evidence="7">Nodulin-20</fullName>
    </recommendedName>
</protein>
<dbReference type="EMBL" id="QJKJ01009035">
    <property type="protein sequence ID" value="RDX77924.1"/>
    <property type="molecule type" value="Genomic_DNA"/>
</dbReference>
<comment type="similarity">
    <text evidence="1">Belongs to the nodulin 20 family.</text>
</comment>
<evidence type="ECO:0008006" key="7">
    <source>
        <dbReference type="Google" id="ProtNLM"/>
    </source>
</evidence>
<proteinExistence type="inferred from homology"/>
<sequence length="226" mass="24340">MEKMRVIVITIFLLICAAVAEEVGIGEAINPAKDAEIGGANVNPAEEADIGEAVNPTEEDDIGKLTNLKYNEPQSYESPRFKRFVTHCSSHIAKTCSGSDQMQKEGGGKNELALCLFDSIESCLVDHGASLSPIITNNNEVQPQTLTPIQHQSLLIETLKFRTVLRTCSHVTANSCFTAPHVALIAPCLTPTFNQCVYPATPKPATSALKALLCSALLPFLNAQFV</sequence>
<evidence type="ECO:0000256" key="1">
    <source>
        <dbReference type="ARBA" id="ARBA00010119"/>
    </source>
</evidence>